<feature type="transmembrane region" description="Helical" evidence="9">
    <location>
        <begin position="159"/>
        <end position="183"/>
    </location>
</feature>
<feature type="transmembrane region" description="Helical" evidence="9">
    <location>
        <begin position="134"/>
        <end position="153"/>
    </location>
</feature>
<evidence type="ECO:0000256" key="3">
    <source>
        <dbReference type="ARBA" id="ARBA00022692"/>
    </source>
</evidence>
<keyword evidence="7" id="KW-0443">Lipid metabolism</keyword>
<dbReference type="Proteomes" id="UP000034889">
    <property type="component" value="Unassembled WGS sequence"/>
</dbReference>
<evidence type="ECO:0000256" key="1">
    <source>
        <dbReference type="ARBA" id="ARBA00004141"/>
    </source>
</evidence>
<keyword evidence="6" id="KW-0560">Oxidoreductase</keyword>
<comment type="subcellular location">
    <subcellularLocation>
        <location evidence="1">Membrane</location>
        <topology evidence="1">Multi-pass membrane protein</topology>
    </subcellularLocation>
</comment>
<reference evidence="10 11" key="1">
    <citation type="journal article" date="2015" name="Nature">
        <title>rRNA introns, odd ribosomes, and small enigmatic genomes across a large radiation of phyla.</title>
        <authorList>
            <person name="Brown C.T."/>
            <person name="Hug L.A."/>
            <person name="Thomas B.C."/>
            <person name="Sharon I."/>
            <person name="Castelle C.J."/>
            <person name="Singh A."/>
            <person name="Wilkins M.J."/>
            <person name="Williams K.H."/>
            <person name="Banfield J.F."/>
        </authorList>
    </citation>
    <scope>NUCLEOTIDE SEQUENCE [LARGE SCALE GENOMIC DNA]</scope>
</reference>
<evidence type="ECO:0000256" key="7">
    <source>
        <dbReference type="ARBA" id="ARBA00023098"/>
    </source>
</evidence>
<evidence type="ECO:0000256" key="5">
    <source>
        <dbReference type="ARBA" id="ARBA00022989"/>
    </source>
</evidence>
<keyword evidence="8 9" id="KW-0472">Membrane</keyword>
<dbReference type="CDD" id="cd03505">
    <property type="entry name" value="Delta9-FADS-like"/>
    <property type="match status" value="1"/>
</dbReference>
<accession>A0A0G1N3A1</accession>
<keyword evidence="3 9" id="KW-0812">Transmembrane</keyword>
<dbReference type="GO" id="GO:0016020">
    <property type="term" value="C:membrane"/>
    <property type="evidence" value="ECO:0007669"/>
    <property type="project" value="UniProtKB-SubCell"/>
</dbReference>
<dbReference type="PANTHER" id="PTHR11351">
    <property type="entry name" value="ACYL-COA DESATURASE"/>
    <property type="match status" value="1"/>
</dbReference>
<dbReference type="PATRIC" id="fig|1618657.3.peg.249"/>
<evidence type="ECO:0000256" key="9">
    <source>
        <dbReference type="SAM" id="Phobius"/>
    </source>
</evidence>
<dbReference type="AlphaFoldDB" id="A0A0G1N3A1"/>
<protein>
    <submittedName>
        <fullName evidence="10">Stearoyl-CoA-9-desaturase</fullName>
    </submittedName>
</protein>
<comment type="similarity">
    <text evidence="2">Belongs to the fatty acid desaturase type 2 family.</text>
</comment>
<evidence type="ECO:0000256" key="4">
    <source>
        <dbReference type="ARBA" id="ARBA00022832"/>
    </source>
</evidence>
<dbReference type="InterPro" id="IPR015876">
    <property type="entry name" value="Acyl-CoA_DS"/>
</dbReference>
<evidence type="ECO:0000256" key="8">
    <source>
        <dbReference type="ARBA" id="ARBA00023136"/>
    </source>
</evidence>
<evidence type="ECO:0000256" key="6">
    <source>
        <dbReference type="ARBA" id="ARBA00023002"/>
    </source>
</evidence>
<dbReference type="GO" id="GO:0016717">
    <property type="term" value="F:oxidoreductase activity, acting on paired donors, with oxidation of a pair of donors resulting in the reduction of molecular oxygen to two molecules of water"/>
    <property type="evidence" value="ECO:0007669"/>
    <property type="project" value="InterPro"/>
</dbReference>
<evidence type="ECO:0000256" key="2">
    <source>
        <dbReference type="ARBA" id="ARBA00008749"/>
    </source>
</evidence>
<dbReference type="GO" id="GO:0006631">
    <property type="term" value="P:fatty acid metabolic process"/>
    <property type="evidence" value="ECO:0007669"/>
    <property type="project" value="UniProtKB-KW"/>
</dbReference>
<evidence type="ECO:0000313" key="10">
    <source>
        <dbReference type="EMBL" id="KKT78654.1"/>
    </source>
</evidence>
<keyword evidence="5 9" id="KW-1133">Transmembrane helix</keyword>
<sequence>MLFPVFPDLGWWAYILIAVFLSHPITMSVTLHLHRSSTHGSVKFHPVISGPLRFISWFFTGMKEREWVSVHRKHHMHADRAGDPHSPLNEGLFRMLWKGVVLYRREAKDPTTIRRYGYGTSDDWVERHIFGHRYFCWSGVVVHFFLEAFLFGWKGILIWGFLTIWIPTIGAWGINGLGHYVGYRLHALRENARNIVPWGIFAGGEELHNNHHANQGSPKFSIRWWEFDPGWMYIRVFAFLGLAHYQRSSIPVLRTLALR</sequence>
<feature type="transmembrane region" description="Helical" evidence="9">
    <location>
        <begin position="12"/>
        <end position="33"/>
    </location>
</feature>
<dbReference type="EMBL" id="LCJM01000021">
    <property type="protein sequence ID" value="KKT78654.1"/>
    <property type="molecule type" value="Genomic_DNA"/>
</dbReference>
<comment type="caution">
    <text evidence="10">The sequence shown here is derived from an EMBL/GenBank/DDBJ whole genome shotgun (WGS) entry which is preliminary data.</text>
</comment>
<dbReference type="PANTHER" id="PTHR11351:SF33">
    <property type="entry name" value="DELTA-9 FATTY ACID DESATURASE, DESA"/>
    <property type="match status" value="1"/>
</dbReference>
<keyword evidence="4" id="KW-0276">Fatty acid metabolism</keyword>
<proteinExistence type="inferred from homology"/>
<organism evidence="10 11">
    <name type="scientific">Candidatus Giovannonibacteria bacterium GW2011_GWC2_44_8</name>
    <dbReference type="NCBI Taxonomy" id="1618657"/>
    <lineage>
        <taxon>Bacteria</taxon>
        <taxon>Candidatus Giovannoniibacteriota</taxon>
    </lineage>
</organism>
<name>A0A0G1N3A1_9BACT</name>
<gene>
    <name evidence="10" type="ORF">UW74_C0021G0006</name>
</gene>
<evidence type="ECO:0000313" key="11">
    <source>
        <dbReference type="Proteomes" id="UP000034889"/>
    </source>
</evidence>